<dbReference type="InterPro" id="IPR014757">
    <property type="entry name" value="Tscrpt_reg_IclR_C"/>
</dbReference>
<dbReference type="AlphaFoldDB" id="A0A2W2ER76"/>
<accession>A0A2W2ER76</accession>
<name>A0A2W2ER76_9ACTN</name>
<dbReference type="PROSITE" id="PS51078">
    <property type="entry name" value="ICLR_ED"/>
    <property type="match status" value="1"/>
</dbReference>
<evidence type="ECO:0000256" key="2">
    <source>
        <dbReference type="ARBA" id="ARBA00023125"/>
    </source>
</evidence>
<dbReference type="Pfam" id="PF01614">
    <property type="entry name" value="IclR_C"/>
    <property type="match status" value="1"/>
</dbReference>
<gene>
    <name evidence="5" type="ORF">C1J01_12600</name>
</gene>
<dbReference type="GO" id="GO:0003677">
    <property type="term" value="F:DNA binding"/>
    <property type="evidence" value="ECO:0007669"/>
    <property type="project" value="UniProtKB-KW"/>
</dbReference>
<organism evidence="5 6">
    <name type="scientific">Nonomuraea aridisoli</name>
    <dbReference type="NCBI Taxonomy" id="2070368"/>
    <lineage>
        <taxon>Bacteria</taxon>
        <taxon>Bacillati</taxon>
        <taxon>Actinomycetota</taxon>
        <taxon>Actinomycetes</taxon>
        <taxon>Streptosporangiales</taxon>
        <taxon>Streptosporangiaceae</taxon>
        <taxon>Nonomuraea</taxon>
    </lineage>
</organism>
<dbReference type="PANTHER" id="PTHR30136">
    <property type="entry name" value="HELIX-TURN-HELIX TRANSCRIPTIONAL REGULATOR, ICLR FAMILY"/>
    <property type="match status" value="1"/>
</dbReference>
<evidence type="ECO:0000256" key="1">
    <source>
        <dbReference type="ARBA" id="ARBA00023015"/>
    </source>
</evidence>
<dbReference type="SUPFAM" id="SSF55781">
    <property type="entry name" value="GAF domain-like"/>
    <property type="match status" value="1"/>
</dbReference>
<dbReference type="EMBL" id="POUD01000040">
    <property type="protein sequence ID" value="PZG19289.1"/>
    <property type="molecule type" value="Genomic_DNA"/>
</dbReference>
<feature type="domain" description="IclR-ED" evidence="4">
    <location>
        <begin position="68"/>
        <end position="242"/>
    </location>
</feature>
<evidence type="ECO:0000256" key="3">
    <source>
        <dbReference type="ARBA" id="ARBA00023163"/>
    </source>
</evidence>
<evidence type="ECO:0000313" key="6">
    <source>
        <dbReference type="Proteomes" id="UP000249304"/>
    </source>
</evidence>
<dbReference type="InterPro" id="IPR036388">
    <property type="entry name" value="WH-like_DNA-bd_sf"/>
</dbReference>
<keyword evidence="3" id="KW-0804">Transcription</keyword>
<dbReference type="RefSeq" id="WP_111179128.1">
    <property type="nucleotide sequence ID" value="NZ_POUD01000040.1"/>
</dbReference>
<dbReference type="InterPro" id="IPR050707">
    <property type="entry name" value="HTH_MetabolicPath_Reg"/>
</dbReference>
<dbReference type="Gene3D" id="3.30.450.40">
    <property type="match status" value="1"/>
</dbReference>
<dbReference type="OrthoDB" id="8479143at2"/>
<keyword evidence="1" id="KW-0805">Transcription regulation</keyword>
<evidence type="ECO:0000313" key="5">
    <source>
        <dbReference type="EMBL" id="PZG19289.1"/>
    </source>
</evidence>
<dbReference type="Proteomes" id="UP000249304">
    <property type="component" value="Unassembled WGS sequence"/>
</dbReference>
<dbReference type="InterPro" id="IPR029016">
    <property type="entry name" value="GAF-like_dom_sf"/>
</dbReference>
<dbReference type="PANTHER" id="PTHR30136:SF35">
    <property type="entry name" value="HTH-TYPE TRANSCRIPTIONAL REGULATOR RV1719"/>
    <property type="match status" value="1"/>
</dbReference>
<keyword evidence="2" id="KW-0238">DNA-binding</keyword>
<dbReference type="GO" id="GO:0045892">
    <property type="term" value="P:negative regulation of DNA-templated transcription"/>
    <property type="evidence" value="ECO:0007669"/>
    <property type="project" value="TreeGrafter"/>
</dbReference>
<dbReference type="InterPro" id="IPR036390">
    <property type="entry name" value="WH_DNA-bd_sf"/>
</dbReference>
<sequence length="242" mass="25768">MSGAAPMRVLANATDLIELLAGEGALPLVDVATRIGVPRPSIYRLCEGLAAVGMVELLPDSRVRLSTRWLALADAARAGMSEWRGVPEVLAHLVERTGQTAFLSVPYGSSALCLDWCQGRGIDVLAYRPGRTIPLHVGAAGRTFAAYGVPLPEGDLRRLTEKTITDPDELAADRERIRRDGYALSEEDVTVGIGALGVPILAPDGTLRGALSLGGLVEDVRKHCDDFVAELRAGVERLLVVP</sequence>
<reference evidence="5 6" key="1">
    <citation type="submission" date="2018-01" db="EMBL/GenBank/DDBJ databases">
        <title>Draft genome sequence of Nonomuraea sp. KC333.</title>
        <authorList>
            <person name="Sahin N."/>
            <person name="Saygin H."/>
            <person name="Ay H."/>
        </authorList>
    </citation>
    <scope>NUCLEOTIDE SEQUENCE [LARGE SCALE GENOMIC DNA]</scope>
    <source>
        <strain evidence="5 6">KC333</strain>
    </source>
</reference>
<dbReference type="GO" id="GO:0003700">
    <property type="term" value="F:DNA-binding transcription factor activity"/>
    <property type="evidence" value="ECO:0007669"/>
    <property type="project" value="TreeGrafter"/>
</dbReference>
<comment type="caution">
    <text evidence="5">The sequence shown here is derived from an EMBL/GenBank/DDBJ whole genome shotgun (WGS) entry which is preliminary data.</text>
</comment>
<dbReference type="InterPro" id="IPR005471">
    <property type="entry name" value="Tscrpt_reg_IclR_N"/>
</dbReference>
<keyword evidence="6" id="KW-1185">Reference proteome</keyword>
<protein>
    <submittedName>
        <fullName evidence="5">IclR family transcriptional regulator</fullName>
    </submittedName>
</protein>
<dbReference type="Pfam" id="PF09339">
    <property type="entry name" value="HTH_IclR"/>
    <property type="match status" value="1"/>
</dbReference>
<proteinExistence type="predicted"/>
<evidence type="ECO:0000259" key="4">
    <source>
        <dbReference type="PROSITE" id="PS51078"/>
    </source>
</evidence>
<dbReference type="SUPFAM" id="SSF46785">
    <property type="entry name" value="Winged helix' DNA-binding domain"/>
    <property type="match status" value="1"/>
</dbReference>
<dbReference type="Gene3D" id="1.10.10.10">
    <property type="entry name" value="Winged helix-like DNA-binding domain superfamily/Winged helix DNA-binding domain"/>
    <property type="match status" value="1"/>
</dbReference>